<dbReference type="Gramene" id="HORVU.MOREX.r3.1HG0084580.1">
    <property type="protein sequence ID" value="HORVU.MOREX.r3.1HG0084580.1.CDS1"/>
    <property type="gene ID" value="HORVU.MOREX.r3.1HG0084580"/>
</dbReference>
<accession>A0A8I7B423</accession>
<name>A0A8I7B423_HORVV</name>
<organism evidence="1 2">
    <name type="scientific">Hordeum vulgare subsp. vulgare</name>
    <name type="common">Domesticated barley</name>
    <dbReference type="NCBI Taxonomy" id="112509"/>
    <lineage>
        <taxon>Eukaryota</taxon>
        <taxon>Viridiplantae</taxon>
        <taxon>Streptophyta</taxon>
        <taxon>Embryophyta</taxon>
        <taxon>Tracheophyta</taxon>
        <taxon>Spermatophyta</taxon>
        <taxon>Magnoliopsida</taxon>
        <taxon>Liliopsida</taxon>
        <taxon>Poales</taxon>
        <taxon>Poaceae</taxon>
        <taxon>BOP clade</taxon>
        <taxon>Pooideae</taxon>
        <taxon>Triticodae</taxon>
        <taxon>Triticeae</taxon>
        <taxon>Hordeinae</taxon>
        <taxon>Hordeum</taxon>
    </lineage>
</organism>
<evidence type="ECO:0000313" key="1">
    <source>
        <dbReference type="EnsemblPlants" id="HORVU.MOREX.r3.1HG0084580.1.CDS1"/>
    </source>
</evidence>
<reference evidence="1" key="2">
    <citation type="submission" date="2020-10" db="EMBL/GenBank/DDBJ databases">
        <authorList>
            <person name="Scholz U."/>
            <person name="Mascher M."/>
            <person name="Fiebig A."/>
        </authorList>
    </citation>
    <scope>NUCLEOTIDE SEQUENCE [LARGE SCALE GENOMIC DNA]</scope>
    <source>
        <strain evidence="1">cv. Morex</strain>
    </source>
</reference>
<dbReference type="EnsemblPlants" id="HORVU.MOREX.r3.1HG0084580.1">
    <property type="protein sequence ID" value="HORVU.MOREX.r3.1HG0084580.1.CDS1"/>
    <property type="gene ID" value="HORVU.MOREX.r3.1HG0084580"/>
</dbReference>
<protein>
    <submittedName>
        <fullName evidence="1">Uncharacterized protein</fullName>
    </submittedName>
</protein>
<dbReference type="SMR" id="A0A8I7B423"/>
<reference evidence="1" key="3">
    <citation type="submission" date="2022-01" db="UniProtKB">
        <authorList>
            <consortium name="EnsemblPlants"/>
        </authorList>
    </citation>
    <scope>IDENTIFICATION</scope>
    <source>
        <strain evidence="1">subsp. vulgare</strain>
    </source>
</reference>
<proteinExistence type="predicted"/>
<dbReference type="Gramene" id="HORVU.MOREX.r2.1HG0069500.1">
    <property type="protein sequence ID" value="HORVU.MOREX.r2.1HG0069500.1.CDS.1"/>
    <property type="gene ID" value="HORVU.MOREX.r2.1HG0069500"/>
</dbReference>
<dbReference type="Proteomes" id="UP000011116">
    <property type="component" value="Chromosome 1H"/>
</dbReference>
<keyword evidence="2" id="KW-1185">Reference proteome</keyword>
<dbReference type="InterPro" id="IPR032675">
    <property type="entry name" value="LRR_dom_sf"/>
</dbReference>
<dbReference type="SUPFAM" id="SSF52058">
    <property type="entry name" value="L domain-like"/>
    <property type="match status" value="1"/>
</dbReference>
<sequence length="370" mass="41016">MAWMDADMSRAENIVSAIEREEFVIEDSINAWICCHKEKMRLVYGRSIGLPLVPPSELTYLHLSSCSIIDGALAVCLNGLTSLRTFSVSEIMTLTTLPSEEVLQHLTKLDKLFIKSCWCLRSLGGLRAATSLLIVTLVSCPSLDLSLGADEMPLYLEKLTIFYSVVASNFFCSGLPHLTELNMISCRSFASLSIGHLTFLVSLQLEDLPDLCFLEGLSSLQLQKVTLKDVPKLNMKCISQFRVQKSLTVSSPVILNHMLTAKGFTVPESLSLDGCMEPSVSFDESANFASVRHLILQSCAMRSLPGNLKCMSILTRLEIHTCPYISSLPDLPSSLQHISVLNCKRLKESCQAPNGESWPKIASIRWKEFM</sequence>
<dbReference type="Gene3D" id="3.80.10.10">
    <property type="entry name" value="Ribonuclease Inhibitor"/>
    <property type="match status" value="2"/>
</dbReference>
<reference evidence="2" key="1">
    <citation type="journal article" date="2012" name="Nature">
        <title>A physical, genetic and functional sequence assembly of the barley genome.</title>
        <authorList>
            <consortium name="The International Barley Genome Sequencing Consortium"/>
            <person name="Mayer K.F."/>
            <person name="Waugh R."/>
            <person name="Brown J.W."/>
            <person name="Schulman A."/>
            <person name="Langridge P."/>
            <person name="Platzer M."/>
            <person name="Fincher G.B."/>
            <person name="Muehlbauer G.J."/>
            <person name="Sato K."/>
            <person name="Close T.J."/>
            <person name="Wise R.P."/>
            <person name="Stein N."/>
        </authorList>
    </citation>
    <scope>NUCLEOTIDE SEQUENCE [LARGE SCALE GENOMIC DNA]</scope>
    <source>
        <strain evidence="2">cv. Morex</strain>
    </source>
</reference>
<dbReference type="AlphaFoldDB" id="A0A8I7B423"/>
<evidence type="ECO:0000313" key="2">
    <source>
        <dbReference type="Proteomes" id="UP000011116"/>
    </source>
</evidence>